<organism evidence="4 5">
    <name type="scientific">Lottia gigantea</name>
    <name type="common">Giant owl limpet</name>
    <dbReference type="NCBI Taxonomy" id="225164"/>
    <lineage>
        <taxon>Eukaryota</taxon>
        <taxon>Metazoa</taxon>
        <taxon>Spiralia</taxon>
        <taxon>Lophotrochozoa</taxon>
        <taxon>Mollusca</taxon>
        <taxon>Gastropoda</taxon>
        <taxon>Patellogastropoda</taxon>
        <taxon>Lottioidea</taxon>
        <taxon>Lottiidae</taxon>
        <taxon>Lottia</taxon>
    </lineage>
</organism>
<evidence type="ECO:0000256" key="1">
    <source>
        <dbReference type="ARBA" id="ARBA00022553"/>
    </source>
</evidence>
<dbReference type="Proteomes" id="UP000030746">
    <property type="component" value="Unassembled WGS sequence"/>
</dbReference>
<evidence type="ECO:0000313" key="5">
    <source>
        <dbReference type="Proteomes" id="UP000030746"/>
    </source>
</evidence>
<protein>
    <recommendedName>
        <fullName evidence="3">CABIT domain-containing protein</fullName>
    </recommendedName>
</protein>
<dbReference type="InterPro" id="IPR025946">
    <property type="entry name" value="CABIT_dom"/>
</dbReference>
<dbReference type="KEGG" id="lgi:LOTGIDRAFT_157888"/>
<feature type="region of interest" description="Disordered" evidence="2">
    <location>
        <begin position="332"/>
        <end position="360"/>
    </location>
</feature>
<name>V4B2I0_LOTGI</name>
<dbReference type="OMA" id="NGCTHAD"/>
<keyword evidence="1" id="KW-0597">Phosphoprotein</keyword>
<dbReference type="GeneID" id="20237541"/>
<dbReference type="InterPro" id="IPR052281">
    <property type="entry name" value="GAREM"/>
</dbReference>
<dbReference type="HOGENOM" id="CLU_425302_0_0_1"/>
<dbReference type="PANTHER" id="PTHR14454">
    <property type="entry name" value="GRB2-ASSOCIATED AND REGULATOR OF MAPK PROTEIN FAMILY MEMBER"/>
    <property type="match status" value="1"/>
</dbReference>
<dbReference type="PANTHER" id="PTHR14454:SF12">
    <property type="entry name" value="GRB2-ASSOCIATED AND REGULATOR OF MAPK PROTEIN 2-LIKE"/>
    <property type="match status" value="1"/>
</dbReference>
<sequence>MAEFDIEWSESTTTLRDIANTVSFPCVVRVCEGYESGDEITSFSLGDLIKIDSCEVVKKIRGRFVEWVPSSGEYSGRYSKIVGDDVSIPVSYKGCVRVLPKYGVYHVYRTMEDVVTDFPRYVEVLDQIIGIADNGNAVTIKKGDVLETVGWKKPKDKRQTSYLKCKHNEKETLLIASSVKGHFRVLRDDYEYTIQEVIQRFPLPQIVQFTDQFSKERISSDIKEAIDNLDNFAGKILLDKVYKEQILFGHYKSLHPDPAPNKFMKRTAIMIPLSNSELEEVTIQYPLYMDSQDYEFFVIKNFRDTQAGRQVMDRALYMEFTRKSRMRFATVDDSPVDECPDEPPPRPPRGGLSKIAPVRPFVSTPKRRPVEVKLPLSGKISTESLNRQESFNTFQGDQGGILSDVDWASSGDSSKLTDDMKLKKVSDGHGMKAKFKGFFKKAKGQERHSQQSSEPEADSESIYEVNENDDDEIETDYDYPNLAKVFNTGPKKENYLTAVMTKMKSKSSKAPQKTFTDLSVQELEVRLRMCSMDNLARLCHKESYDGRIFSKLSDDELKAKPFNLTNIDLFKLHEIKEGWTPTFSNDN</sequence>
<dbReference type="CTD" id="20237541"/>
<feature type="region of interest" description="Disordered" evidence="2">
    <location>
        <begin position="441"/>
        <end position="464"/>
    </location>
</feature>
<dbReference type="OrthoDB" id="6069759at2759"/>
<accession>V4B2I0</accession>
<dbReference type="Pfam" id="PF12736">
    <property type="entry name" value="CABIT"/>
    <property type="match status" value="1"/>
</dbReference>
<dbReference type="RefSeq" id="XP_009048726.1">
    <property type="nucleotide sequence ID" value="XM_009050478.1"/>
</dbReference>
<feature type="domain" description="CABIT" evidence="3">
    <location>
        <begin position="24"/>
        <end position="249"/>
    </location>
</feature>
<keyword evidence="5" id="KW-1185">Reference proteome</keyword>
<dbReference type="AlphaFoldDB" id="V4B2I0"/>
<gene>
    <name evidence="4" type="ORF">LOTGIDRAFT_157888</name>
</gene>
<reference evidence="4 5" key="1">
    <citation type="journal article" date="2013" name="Nature">
        <title>Insights into bilaterian evolution from three spiralian genomes.</title>
        <authorList>
            <person name="Simakov O."/>
            <person name="Marletaz F."/>
            <person name="Cho S.J."/>
            <person name="Edsinger-Gonzales E."/>
            <person name="Havlak P."/>
            <person name="Hellsten U."/>
            <person name="Kuo D.H."/>
            <person name="Larsson T."/>
            <person name="Lv J."/>
            <person name="Arendt D."/>
            <person name="Savage R."/>
            <person name="Osoegawa K."/>
            <person name="de Jong P."/>
            <person name="Grimwood J."/>
            <person name="Chapman J.A."/>
            <person name="Shapiro H."/>
            <person name="Aerts A."/>
            <person name="Otillar R.P."/>
            <person name="Terry A.Y."/>
            <person name="Boore J.L."/>
            <person name="Grigoriev I.V."/>
            <person name="Lindberg D.R."/>
            <person name="Seaver E.C."/>
            <person name="Weisblat D.A."/>
            <person name="Putnam N.H."/>
            <person name="Rokhsar D.S."/>
        </authorList>
    </citation>
    <scope>NUCLEOTIDE SEQUENCE [LARGE SCALE GENOMIC DNA]</scope>
</reference>
<evidence type="ECO:0000313" key="4">
    <source>
        <dbReference type="EMBL" id="ESP00607.1"/>
    </source>
</evidence>
<dbReference type="EMBL" id="KB200701">
    <property type="protein sequence ID" value="ESP00607.1"/>
    <property type="molecule type" value="Genomic_DNA"/>
</dbReference>
<evidence type="ECO:0000256" key="2">
    <source>
        <dbReference type="SAM" id="MobiDB-lite"/>
    </source>
</evidence>
<proteinExistence type="predicted"/>
<evidence type="ECO:0000259" key="3">
    <source>
        <dbReference type="Pfam" id="PF12736"/>
    </source>
</evidence>
<feature type="compositionally biased region" description="Acidic residues" evidence="2">
    <location>
        <begin position="455"/>
        <end position="464"/>
    </location>
</feature>